<reference evidence="1" key="1">
    <citation type="submission" date="2016-10" db="EMBL/GenBank/DDBJ databases">
        <authorList>
            <person name="de Groot N.N."/>
        </authorList>
    </citation>
    <scope>NUCLEOTIDE SEQUENCE</scope>
</reference>
<dbReference type="AlphaFoldDB" id="A0A1W1DF22"/>
<accession>A0A1W1DF22</accession>
<gene>
    <name evidence="1" type="ORF">MNB_SUP05-12-1247</name>
</gene>
<proteinExistence type="predicted"/>
<evidence type="ECO:0000313" key="1">
    <source>
        <dbReference type="EMBL" id="SFV79909.1"/>
    </source>
</evidence>
<organism evidence="1">
    <name type="scientific">hydrothermal vent metagenome</name>
    <dbReference type="NCBI Taxonomy" id="652676"/>
    <lineage>
        <taxon>unclassified sequences</taxon>
        <taxon>metagenomes</taxon>
        <taxon>ecological metagenomes</taxon>
    </lineage>
</organism>
<dbReference type="EMBL" id="FPHT01000030">
    <property type="protein sequence ID" value="SFV79909.1"/>
    <property type="molecule type" value="Genomic_DNA"/>
</dbReference>
<name>A0A1W1DF22_9ZZZZ</name>
<protein>
    <submittedName>
        <fullName evidence="1">Uncharacterized protein</fullName>
    </submittedName>
</protein>
<sequence>MGTGYNNQAPWANNSDWNPFGTSGSWGPRNDAANLSRYGARPVSLTQYRQNPVFRPVDTMSSFQDRVKPSNWLKETDFASTLQQAGGQDKTFIVDDFAAFGLSDGYVRAKAETFGVGRVLRDHALQQTNDAFGDTSTIYGKQGYALSPAASSTRKINN</sequence>